<dbReference type="PANTHER" id="PTHR10343:SF84">
    <property type="entry name" value="5'-AMP-ACTIVATED PROTEIN KINASE SUBUNIT BETA-1"/>
    <property type="match status" value="1"/>
</dbReference>
<accession>A0A495J8V6</accession>
<dbReference type="EMBL" id="RBKU01000001">
    <property type="protein sequence ID" value="RKR85213.1"/>
    <property type="molecule type" value="Genomic_DNA"/>
</dbReference>
<feature type="signal peptide" evidence="2">
    <location>
        <begin position="1"/>
        <end position="23"/>
    </location>
</feature>
<dbReference type="Gene3D" id="2.60.40.10">
    <property type="entry name" value="Immunoglobulins"/>
    <property type="match status" value="4"/>
</dbReference>
<dbReference type="OrthoDB" id="5451596at2"/>
<reference evidence="4 5" key="1">
    <citation type="submission" date="2018-10" db="EMBL/GenBank/DDBJ databases">
        <title>Genomic Encyclopedia of Archaeal and Bacterial Type Strains, Phase II (KMG-II): from individual species to whole genera.</title>
        <authorList>
            <person name="Goeker M."/>
        </authorList>
    </citation>
    <scope>NUCLEOTIDE SEQUENCE [LARGE SCALE GENOMIC DNA]</scope>
    <source>
        <strain evidence="4 5">DSM 18602</strain>
    </source>
</reference>
<dbReference type="RefSeq" id="WP_121201282.1">
    <property type="nucleotide sequence ID" value="NZ_RBKU01000001.1"/>
</dbReference>
<comment type="caution">
    <text evidence="4">The sequence shown here is derived from an EMBL/GenBank/DDBJ whole genome shotgun (WGS) entry which is preliminary data.</text>
</comment>
<keyword evidence="4" id="KW-0418">Kinase</keyword>
<dbReference type="GO" id="GO:0016301">
    <property type="term" value="F:kinase activity"/>
    <property type="evidence" value="ECO:0007669"/>
    <property type="project" value="UniProtKB-KW"/>
</dbReference>
<gene>
    <name evidence="4" type="ORF">BDD43_5477</name>
</gene>
<dbReference type="Pfam" id="PF16561">
    <property type="entry name" value="AMPK1_CBM"/>
    <property type="match status" value="4"/>
</dbReference>
<evidence type="ECO:0000256" key="1">
    <source>
        <dbReference type="ARBA" id="ARBA00010926"/>
    </source>
</evidence>
<dbReference type="InterPro" id="IPR014756">
    <property type="entry name" value="Ig_E-set"/>
</dbReference>
<keyword evidence="4" id="KW-0808">Transferase</keyword>
<dbReference type="CDD" id="cd02859">
    <property type="entry name" value="E_set_AMPKbeta_like_N"/>
    <property type="match status" value="3"/>
</dbReference>
<dbReference type="InterPro" id="IPR013783">
    <property type="entry name" value="Ig-like_fold"/>
</dbReference>
<dbReference type="Proteomes" id="UP000268007">
    <property type="component" value="Unassembled WGS sequence"/>
</dbReference>
<organism evidence="4 5">
    <name type="scientific">Mucilaginibacter gracilis</name>
    <dbReference type="NCBI Taxonomy" id="423350"/>
    <lineage>
        <taxon>Bacteria</taxon>
        <taxon>Pseudomonadati</taxon>
        <taxon>Bacteroidota</taxon>
        <taxon>Sphingobacteriia</taxon>
        <taxon>Sphingobacteriales</taxon>
        <taxon>Sphingobacteriaceae</taxon>
        <taxon>Mucilaginibacter</taxon>
    </lineage>
</organism>
<feature type="domain" description="AMP-activated protein kinase glycogen-binding" evidence="3">
    <location>
        <begin position="325"/>
        <end position="398"/>
    </location>
</feature>
<evidence type="ECO:0000313" key="5">
    <source>
        <dbReference type="Proteomes" id="UP000268007"/>
    </source>
</evidence>
<dbReference type="SUPFAM" id="SSF81296">
    <property type="entry name" value="E set domains"/>
    <property type="match status" value="4"/>
</dbReference>
<feature type="domain" description="AMP-activated protein kinase glycogen-binding" evidence="3">
    <location>
        <begin position="159"/>
        <end position="224"/>
    </location>
</feature>
<protein>
    <submittedName>
        <fullName evidence="4">AMP-activated protein kinase-like protein</fullName>
    </submittedName>
</protein>
<dbReference type="AlphaFoldDB" id="A0A495J8V6"/>
<dbReference type="PANTHER" id="PTHR10343">
    <property type="entry name" value="5'-AMP-ACTIVATED PROTEIN KINASE , BETA SUBUNIT"/>
    <property type="match status" value="1"/>
</dbReference>
<keyword evidence="5" id="KW-1185">Reference proteome</keyword>
<name>A0A495J8V6_9SPHI</name>
<dbReference type="InterPro" id="IPR032640">
    <property type="entry name" value="AMPK1_CBM"/>
</dbReference>
<keyword evidence="2" id="KW-0732">Signal</keyword>
<feature type="domain" description="AMP-activated protein kinase glycogen-binding" evidence="3">
    <location>
        <begin position="407"/>
        <end position="477"/>
    </location>
</feature>
<dbReference type="InterPro" id="IPR050827">
    <property type="entry name" value="CRP1_MDG1_kinase"/>
</dbReference>
<feature type="domain" description="AMP-activated protein kinase glycogen-binding" evidence="3">
    <location>
        <begin position="241"/>
        <end position="311"/>
    </location>
</feature>
<sequence>MFKHRHILLLFMVLLNTVNPVLGQVHKNAFTINNDQMVLYVDLKLSKYAIDSLLRIADITETNAEKLLKGNFLELEKSGWVVKKLQNNQLMLSRPLDELGRNPQMRPVLITRNGLGNVNAARPGYPGFVLYGVNNFNKQTTRELASGITRFYLPGNLAAKKVLLSGNFNDWNTLSGKMLKTDSGWIADIKLQPGKYLYKFIVSGRWISDPNNALLEDDGAGNRNSVYFSYNHTFKLAGFTKASRVTLAGSFNNFNGNELILTPQNNYWIKAFYLAEGMHTYRFLVDGKPITDPANPDVSTDVSGKPVSVLNLGTQVMFKLKGFANAKNVVLAGDFNNWKTNEIHLKKTNYGWALPCVLPAGNYGYKFIVDGNWMRDPANTQQVEGNGQTNSLLVVKPTHTFVLHGYGSAHSIILSGTFNNWDKGSYNLKHEGADWKTSLNLKPGKYLYKFIVDGNWIIDPGNKLWEQNEFGTGNSVLWIE</sequence>
<evidence type="ECO:0000256" key="2">
    <source>
        <dbReference type="SAM" id="SignalP"/>
    </source>
</evidence>
<evidence type="ECO:0000259" key="3">
    <source>
        <dbReference type="Pfam" id="PF16561"/>
    </source>
</evidence>
<feature type="chain" id="PRO_5019834633" evidence="2">
    <location>
        <begin position="24"/>
        <end position="480"/>
    </location>
</feature>
<proteinExistence type="inferred from homology"/>
<evidence type="ECO:0000313" key="4">
    <source>
        <dbReference type="EMBL" id="RKR85213.1"/>
    </source>
</evidence>
<comment type="similarity">
    <text evidence="1">Belongs to the 5'-AMP-activated protein kinase beta subunit family.</text>
</comment>